<feature type="domain" description="Ras-GAP" evidence="4">
    <location>
        <begin position="780"/>
        <end position="1009"/>
    </location>
</feature>
<feature type="region of interest" description="Disordered" evidence="2">
    <location>
        <begin position="1158"/>
        <end position="1179"/>
    </location>
</feature>
<feature type="region of interest" description="Disordered" evidence="2">
    <location>
        <begin position="36"/>
        <end position="55"/>
    </location>
</feature>
<dbReference type="SMART" id="SM00239">
    <property type="entry name" value="C2"/>
    <property type="match status" value="1"/>
</dbReference>
<dbReference type="InterPro" id="IPR023152">
    <property type="entry name" value="RasGAP_CS"/>
</dbReference>
<feature type="domain" description="C2" evidence="3">
    <location>
        <begin position="576"/>
        <end position="722"/>
    </location>
</feature>
<dbReference type="Pfam" id="PF00616">
    <property type="entry name" value="RasGAP"/>
    <property type="match status" value="2"/>
</dbReference>
<dbReference type="InterPro" id="IPR035892">
    <property type="entry name" value="C2_domain_sf"/>
</dbReference>
<evidence type="ECO:0000313" key="5">
    <source>
        <dbReference type="EMBL" id="CUS15286.1"/>
    </source>
</evidence>
<dbReference type="Pfam" id="PF00168">
    <property type="entry name" value="C2"/>
    <property type="match status" value="1"/>
</dbReference>
<organism evidence="5 6">
    <name type="scientific">Tuber aestivum</name>
    <name type="common">summer truffle</name>
    <dbReference type="NCBI Taxonomy" id="59557"/>
    <lineage>
        <taxon>Eukaryota</taxon>
        <taxon>Fungi</taxon>
        <taxon>Dikarya</taxon>
        <taxon>Ascomycota</taxon>
        <taxon>Pezizomycotina</taxon>
        <taxon>Pezizomycetes</taxon>
        <taxon>Pezizales</taxon>
        <taxon>Tuberaceae</taxon>
        <taxon>Tuber</taxon>
    </lineage>
</organism>
<dbReference type="GO" id="GO:0005096">
    <property type="term" value="F:GTPase activator activity"/>
    <property type="evidence" value="ECO:0007669"/>
    <property type="project" value="UniProtKB-KW"/>
</dbReference>
<dbReference type="Proteomes" id="UP001412239">
    <property type="component" value="Unassembled WGS sequence"/>
</dbReference>
<dbReference type="PANTHER" id="PTHR10194:SF60">
    <property type="entry name" value="RAS GTPASE-ACTIVATING PROTEIN RASKOL"/>
    <property type="match status" value="1"/>
</dbReference>
<dbReference type="PANTHER" id="PTHR10194">
    <property type="entry name" value="RAS GTPASE-ACTIVATING PROTEINS"/>
    <property type="match status" value="1"/>
</dbReference>
<dbReference type="PROSITE" id="PS50004">
    <property type="entry name" value="C2"/>
    <property type="match status" value="1"/>
</dbReference>
<dbReference type="InterPro" id="IPR008936">
    <property type="entry name" value="Rho_GTPase_activation_prot"/>
</dbReference>
<dbReference type="CDD" id="cd05137">
    <property type="entry name" value="RasGAP_CLA2_BUD2"/>
    <property type="match status" value="1"/>
</dbReference>
<feature type="compositionally biased region" description="Low complexity" evidence="2">
    <location>
        <begin position="98"/>
        <end position="107"/>
    </location>
</feature>
<keyword evidence="6" id="KW-1185">Reference proteome</keyword>
<accession>A0A292Q678</accession>
<feature type="compositionally biased region" description="Low complexity" evidence="2">
    <location>
        <begin position="194"/>
        <end position="207"/>
    </location>
</feature>
<dbReference type="SUPFAM" id="SSF48350">
    <property type="entry name" value="GTPase activation domain, GAP"/>
    <property type="match status" value="1"/>
</dbReference>
<sequence length="1227" mass="135046">MTGRTNSNQNHRLAAIHAVGNSNDRYFPICTSVSPGYTRTSPALSNSFSNSLPGPMAPYRREMTIRAVSPDFGPEEGEEDTDDSLTAQHSPTTPPRTPSRSSNKSTSMFDMLGRDPAEPSTPSSPGKARALLNRTPLSGFPQFVDLSIGRSKNGPPADERKRTSPSFCDRPGTTDTMYSSGSSSHGSRYRNFASSSSHESSDSIPASVGFPSTTALSPIHTKPSGKSGRQRFLRPQSSANALNSGVKASDSHFASPPATPADTNTILRLMREVRGRMEGHVEFRVGDNMVWTRGYCLINEDTGSLVHQRDENINSTPPSVIVPDLRSCKVRSIALMDEASDGIIEVLEVSTHSTNITIKLRPMDPNHFMPWLAALLCWQPIAPAGAQNKMVKSQAFALAQERKADRRRNSDATSSKDASIIKVGKMLKWRKGGPTAVIAASSMPGKGSSRIKGPTGNVAWQRVSCTLQENGEFRLYAELDTTLLTVIQLSQLSRCAVQQLDPSILDKEFCIAVYPQYTPSSNISLARPVYLGIDSRILFEVWFVLLRAFTMPELYGPAGTAPSSNGRPTPDVATGISEHPTAEGLVDSYRIQRSLFLRVVEAKISMPGTEHGGKDNMDCYAEVVLDGEVRAKTMVRTKTHNPFWREDYEFPDLPAILSDVGIVLKQRHPKWKTRGSGTVSGSGGFGGGLGGVSVPGSKDAVIGTVEIQFDELKMETDTERWWPLMSTAKGAEERIGEMFLKIGMEELIVLMAHEYRELSELLHNFSSGVTMEIAQVVGPDLRRLADTLLKIYQVSGKASEWLMSLAEGEIDGLHKETPPVKLGKHRDSNESNSDLDQSRRDVGRAGLVDANILFRGNSLLTRALDAHMKRLGREYLEETLGEHLREIADDDTYCEVDPLRMEPGENLVKNWKILMGIVKGIWKGIYNSHEKCPMELRKILRHIRACVEDRYGDLLKTVCYSSVCGFLFLRFFCPAILNPKLFGLLKDHPGVRAQRTLTLVAKSLQGLANMSTFGVKEPWMEQMNEFLGAHSAEMKSFVDAITTIPQSPYPTESVPPSYATPITILSRLSQPSKEGFPSLPYLIDQPRAFASLVSMWQKWHPVYRDKTADYHLEGDLARFHKMCSDIQERINICVSKAESAQRPSSSLSSRWEEVAEKATGSPLLGPGQASFSTVPGKGHRMVGLSSTRGLEEDYHHSGATRSKLSGFVGGFRKKVKSRGTIAGSEDE</sequence>
<dbReference type="Gene3D" id="1.10.506.10">
    <property type="entry name" value="GTPase Activation - p120gap, domain 1"/>
    <property type="match status" value="2"/>
</dbReference>
<evidence type="ECO:0000256" key="2">
    <source>
        <dbReference type="SAM" id="MobiDB-lite"/>
    </source>
</evidence>
<evidence type="ECO:0000256" key="1">
    <source>
        <dbReference type="ARBA" id="ARBA00022468"/>
    </source>
</evidence>
<dbReference type="SMART" id="SM00323">
    <property type="entry name" value="RasGAP"/>
    <property type="match status" value="1"/>
</dbReference>
<protein>
    <submittedName>
        <fullName evidence="5">Uncharacterized protein</fullName>
    </submittedName>
</protein>
<dbReference type="InterPro" id="IPR039360">
    <property type="entry name" value="Ras_GTPase"/>
</dbReference>
<dbReference type="InterPro" id="IPR000008">
    <property type="entry name" value="C2_dom"/>
</dbReference>
<gene>
    <name evidence="5" type="ORF">GSTUAT00000543001</name>
</gene>
<dbReference type="InterPro" id="IPR001936">
    <property type="entry name" value="RasGAP_dom"/>
</dbReference>
<evidence type="ECO:0000259" key="3">
    <source>
        <dbReference type="PROSITE" id="PS50004"/>
    </source>
</evidence>
<feature type="compositionally biased region" description="Polar residues" evidence="2">
    <location>
        <begin position="36"/>
        <end position="52"/>
    </location>
</feature>
<dbReference type="CDD" id="cd00030">
    <property type="entry name" value="C2"/>
    <property type="match status" value="1"/>
</dbReference>
<dbReference type="PROSITE" id="PS50018">
    <property type="entry name" value="RAS_GTPASE_ACTIV_2"/>
    <property type="match status" value="1"/>
</dbReference>
<feature type="region of interest" description="Disordered" evidence="2">
    <location>
        <begin position="70"/>
        <end position="262"/>
    </location>
</feature>
<dbReference type="PROSITE" id="PS00509">
    <property type="entry name" value="RAS_GTPASE_ACTIV_1"/>
    <property type="match status" value="1"/>
</dbReference>
<feature type="compositionally biased region" description="Acidic residues" evidence="2">
    <location>
        <begin position="73"/>
        <end position="83"/>
    </location>
</feature>
<dbReference type="GO" id="GO:0007165">
    <property type="term" value="P:signal transduction"/>
    <property type="evidence" value="ECO:0007669"/>
    <property type="project" value="UniProtKB-ARBA"/>
</dbReference>
<dbReference type="EMBL" id="LN890948">
    <property type="protein sequence ID" value="CUS15286.1"/>
    <property type="molecule type" value="Genomic_DNA"/>
</dbReference>
<proteinExistence type="predicted"/>
<evidence type="ECO:0000259" key="4">
    <source>
        <dbReference type="PROSITE" id="PS50018"/>
    </source>
</evidence>
<keyword evidence="1" id="KW-0343">GTPase activation</keyword>
<feature type="region of interest" description="Disordered" evidence="2">
    <location>
        <begin position="814"/>
        <end position="840"/>
    </location>
</feature>
<dbReference type="AlphaFoldDB" id="A0A292Q678"/>
<name>A0A292Q678_9PEZI</name>
<evidence type="ECO:0000313" key="6">
    <source>
        <dbReference type="Proteomes" id="UP001412239"/>
    </source>
</evidence>
<reference evidence="5" key="1">
    <citation type="submission" date="2015-10" db="EMBL/GenBank/DDBJ databases">
        <authorList>
            <person name="Regsiter A."/>
            <person name="william w."/>
        </authorList>
    </citation>
    <scope>NUCLEOTIDE SEQUENCE</scope>
    <source>
        <strain evidence="5">Montdore</strain>
    </source>
</reference>
<dbReference type="Gene3D" id="2.60.40.150">
    <property type="entry name" value="C2 domain"/>
    <property type="match status" value="1"/>
</dbReference>
<dbReference type="SUPFAM" id="SSF49562">
    <property type="entry name" value="C2 domain (Calcium/lipid-binding domain, CaLB)"/>
    <property type="match status" value="1"/>
</dbReference>